<dbReference type="Proteomes" id="UP000298127">
    <property type="component" value="Unassembled WGS sequence"/>
</dbReference>
<evidence type="ECO:0000256" key="2">
    <source>
        <dbReference type="ARBA" id="ARBA00023027"/>
    </source>
</evidence>
<reference evidence="4 5" key="1">
    <citation type="journal article" date="2018" name="J. Microbiol.">
        <title>Leifsonia flava sp. nov., a novel actinobacterium isolated from the rhizosphere of Aquilegia viridiflora.</title>
        <authorList>
            <person name="Cai Y."/>
            <person name="Tao W.Z."/>
            <person name="Ma Y.J."/>
            <person name="Cheng J."/>
            <person name="Zhang M.Y."/>
            <person name="Zhang Y.X."/>
        </authorList>
    </citation>
    <scope>NUCLEOTIDE SEQUENCE [LARGE SCALE GENOMIC DNA]</scope>
    <source>
        <strain evidence="4 5">SYP-B2174</strain>
    </source>
</reference>
<dbReference type="PANTHER" id="PTHR43333">
    <property type="entry name" value="2-HACID_DH_C DOMAIN-CONTAINING PROTEIN"/>
    <property type="match status" value="1"/>
</dbReference>
<dbReference type="InterPro" id="IPR036291">
    <property type="entry name" value="NAD(P)-bd_dom_sf"/>
</dbReference>
<dbReference type="InterPro" id="IPR006140">
    <property type="entry name" value="D-isomer_DH_NAD-bd"/>
</dbReference>
<dbReference type="Pfam" id="PF02826">
    <property type="entry name" value="2-Hacid_dh_C"/>
    <property type="match status" value="1"/>
</dbReference>
<evidence type="ECO:0000313" key="5">
    <source>
        <dbReference type="Proteomes" id="UP000298127"/>
    </source>
</evidence>
<dbReference type="RefSeq" id="WP_135119692.1">
    <property type="nucleotide sequence ID" value="NZ_SPQZ01000002.1"/>
</dbReference>
<dbReference type="GO" id="GO:0016616">
    <property type="term" value="F:oxidoreductase activity, acting on the CH-OH group of donors, NAD or NADP as acceptor"/>
    <property type="evidence" value="ECO:0007669"/>
    <property type="project" value="UniProtKB-ARBA"/>
</dbReference>
<dbReference type="PANTHER" id="PTHR43333:SF1">
    <property type="entry name" value="D-ISOMER SPECIFIC 2-HYDROXYACID DEHYDROGENASE NAD-BINDING DOMAIN-CONTAINING PROTEIN"/>
    <property type="match status" value="1"/>
</dbReference>
<sequence>MTANAPIHRAVLAPETDDGARYHRPRPGSVALLPRSSAVFETAVTDAGGTTAPLGPDTRGIVWLSYARAAELGAVLDANPQVEWVQLPFAGVDAFSDSIREHSRENLLWTSAKGAYAQPVAEHALALSLALMRFLPRRIRATSWDSEPRGVSLYGREVVIIGAGGIAIELIRLLEPFAPRITIVRRRADAVPGAAETVGADDLHRVLPRADLVVVAAALTGGTRHLFGSPEFELMQDSAYLVNIARGGLVDTDALVTALNDGTIAGAAVDVTDPEPLPDGHPLWSAENVIITPHMADTPEMTAPLLAERIRHNVEALLRSGEFIGVVDPEVGY</sequence>
<keyword evidence="1" id="KW-0560">Oxidoreductase</keyword>
<dbReference type="AlphaFoldDB" id="A0A4Y9R3P9"/>
<dbReference type="GO" id="GO:0051287">
    <property type="term" value="F:NAD binding"/>
    <property type="evidence" value="ECO:0007669"/>
    <property type="project" value="InterPro"/>
</dbReference>
<protein>
    <submittedName>
        <fullName evidence="4">Hydroxyacid dehydrogenase</fullName>
    </submittedName>
</protein>
<evidence type="ECO:0000313" key="4">
    <source>
        <dbReference type="EMBL" id="TFV99224.1"/>
    </source>
</evidence>
<feature type="domain" description="D-isomer specific 2-hydroxyacid dehydrogenase NAD-binding" evidence="3">
    <location>
        <begin position="133"/>
        <end position="296"/>
    </location>
</feature>
<name>A0A4Y9R3P9_9MICO</name>
<dbReference type="CDD" id="cd12159">
    <property type="entry name" value="2-Hacid_dh_2"/>
    <property type="match status" value="1"/>
</dbReference>
<dbReference type="PROSITE" id="PS00671">
    <property type="entry name" value="D_2_HYDROXYACID_DH_3"/>
    <property type="match status" value="1"/>
</dbReference>
<keyword evidence="2" id="KW-0520">NAD</keyword>
<dbReference type="SUPFAM" id="SSF51735">
    <property type="entry name" value="NAD(P)-binding Rossmann-fold domains"/>
    <property type="match status" value="1"/>
</dbReference>
<dbReference type="Gene3D" id="3.40.50.720">
    <property type="entry name" value="NAD(P)-binding Rossmann-like Domain"/>
    <property type="match status" value="2"/>
</dbReference>
<comment type="caution">
    <text evidence="4">The sequence shown here is derived from an EMBL/GenBank/DDBJ whole genome shotgun (WGS) entry which is preliminary data.</text>
</comment>
<gene>
    <name evidence="4" type="ORF">E4M00_06950</name>
</gene>
<keyword evidence="5" id="KW-1185">Reference proteome</keyword>
<evidence type="ECO:0000256" key="1">
    <source>
        <dbReference type="ARBA" id="ARBA00023002"/>
    </source>
</evidence>
<evidence type="ECO:0000259" key="3">
    <source>
        <dbReference type="Pfam" id="PF02826"/>
    </source>
</evidence>
<dbReference type="InterPro" id="IPR029753">
    <property type="entry name" value="D-isomer_DH_CS"/>
</dbReference>
<dbReference type="EMBL" id="SPQZ01000002">
    <property type="protein sequence ID" value="TFV99224.1"/>
    <property type="molecule type" value="Genomic_DNA"/>
</dbReference>
<accession>A0A4Y9R3P9</accession>
<proteinExistence type="predicted"/>
<organism evidence="4 5">
    <name type="scientific">Orlajensenia leifsoniae</name>
    <dbReference type="NCBI Taxonomy" id="2561933"/>
    <lineage>
        <taxon>Bacteria</taxon>
        <taxon>Bacillati</taxon>
        <taxon>Actinomycetota</taxon>
        <taxon>Actinomycetes</taxon>
        <taxon>Micrococcales</taxon>
        <taxon>Microbacteriaceae</taxon>
        <taxon>Orlajensenia</taxon>
    </lineage>
</organism>